<evidence type="ECO:0000256" key="8">
    <source>
        <dbReference type="ARBA" id="ARBA00023053"/>
    </source>
</evidence>
<evidence type="ECO:0000256" key="5">
    <source>
        <dbReference type="ARBA" id="ARBA00022847"/>
    </source>
</evidence>
<dbReference type="Pfam" id="PF00209">
    <property type="entry name" value="SNF"/>
    <property type="match status" value="1"/>
</dbReference>
<evidence type="ECO:0000256" key="16">
    <source>
        <dbReference type="SAM" id="MobiDB-lite"/>
    </source>
</evidence>
<evidence type="ECO:0000256" key="18">
    <source>
        <dbReference type="SAM" id="SignalP"/>
    </source>
</evidence>
<feature type="transmembrane region" description="Helical" evidence="17">
    <location>
        <begin position="356"/>
        <end position="375"/>
    </location>
</feature>
<evidence type="ECO:0000256" key="1">
    <source>
        <dbReference type="ARBA" id="ARBA00004141"/>
    </source>
</evidence>
<keyword evidence="12" id="KW-0739">Sodium transport</keyword>
<feature type="transmembrane region" description="Helical" evidence="17">
    <location>
        <begin position="242"/>
        <end position="268"/>
    </location>
</feature>
<dbReference type="AlphaFoldDB" id="A0AAW0UAC6"/>
<keyword evidence="3" id="KW-0813">Transport</keyword>
<feature type="transmembrane region" description="Helical" evidence="17">
    <location>
        <begin position="311"/>
        <end position="335"/>
    </location>
</feature>
<evidence type="ECO:0000256" key="12">
    <source>
        <dbReference type="ARBA" id="ARBA00023201"/>
    </source>
</evidence>
<evidence type="ECO:0000313" key="19">
    <source>
        <dbReference type="EMBL" id="KAK8395775.1"/>
    </source>
</evidence>
<comment type="similarity">
    <text evidence="2">Belongs to the sodium:neurotransmitter symporter (SNF) (TC 2.A.22) family.</text>
</comment>
<evidence type="ECO:0000256" key="9">
    <source>
        <dbReference type="ARBA" id="ARBA00023065"/>
    </source>
</evidence>
<dbReference type="GO" id="GO:0089718">
    <property type="term" value="P:amino acid import across plasma membrane"/>
    <property type="evidence" value="ECO:0007669"/>
    <property type="project" value="TreeGrafter"/>
</dbReference>
<feature type="binding site" evidence="15">
    <location>
        <position position="155"/>
    </location>
    <ligand>
        <name>Na(+)</name>
        <dbReference type="ChEBI" id="CHEBI:29101"/>
        <label>1</label>
    </ligand>
</feature>
<evidence type="ECO:0000256" key="11">
    <source>
        <dbReference type="ARBA" id="ARBA00023180"/>
    </source>
</evidence>
<accession>A0AAW0UAC6</accession>
<dbReference type="InterPro" id="IPR000175">
    <property type="entry name" value="Na/ntran_symport"/>
</dbReference>
<keyword evidence="11" id="KW-0325">Glycoprotein</keyword>
<dbReference type="GO" id="GO:0015179">
    <property type="term" value="F:L-amino acid transmembrane transporter activity"/>
    <property type="evidence" value="ECO:0007669"/>
    <property type="project" value="TreeGrafter"/>
</dbReference>
<dbReference type="SUPFAM" id="SSF161070">
    <property type="entry name" value="SNF-like"/>
    <property type="match status" value="1"/>
</dbReference>
<feature type="transmembrane region" description="Helical" evidence="17">
    <location>
        <begin position="181"/>
        <end position="202"/>
    </location>
</feature>
<evidence type="ECO:0000256" key="3">
    <source>
        <dbReference type="ARBA" id="ARBA00022448"/>
    </source>
</evidence>
<proteinExistence type="inferred from homology"/>
<dbReference type="PRINTS" id="PR00176">
    <property type="entry name" value="NANEUSMPORT"/>
</dbReference>
<dbReference type="InterPro" id="IPR037272">
    <property type="entry name" value="SNS_sf"/>
</dbReference>
<comment type="caution">
    <text evidence="19">The sequence shown here is derived from an EMBL/GenBank/DDBJ whole genome shotgun (WGS) entry which is preliminary data.</text>
</comment>
<evidence type="ECO:0000256" key="4">
    <source>
        <dbReference type="ARBA" id="ARBA00022692"/>
    </source>
</evidence>
<feature type="transmembrane region" description="Helical" evidence="17">
    <location>
        <begin position="62"/>
        <end position="83"/>
    </location>
</feature>
<keyword evidence="18" id="KW-0732">Signal</keyword>
<evidence type="ECO:0000256" key="14">
    <source>
        <dbReference type="ARBA" id="ARBA00040215"/>
    </source>
</evidence>
<dbReference type="PROSITE" id="PS50267">
    <property type="entry name" value="NA_NEUROTRAN_SYMP_3"/>
    <property type="match status" value="1"/>
</dbReference>
<evidence type="ECO:0000256" key="17">
    <source>
        <dbReference type="SAM" id="Phobius"/>
    </source>
</evidence>
<gene>
    <name evidence="19" type="ORF">O3P69_005701</name>
</gene>
<dbReference type="Proteomes" id="UP001487740">
    <property type="component" value="Unassembled WGS sequence"/>
</dbReference>
<feature type="signal peptide" evidence="18">
    <location>
        <begin position="1"/>
        <end position="27"/>
    </location>
</feature>
<feature type="transmembrane region" description="Helical" evidence="17">
    <location>
        <begin position="104"/>
        <end position="125"/>
    </location>
</feature>
<reference evidence="19 20" key="1">
    <citation type="submission" date="2023-03" db="EMBL/GenBank/DDBJ databases">
        <title>High-quality genome of Scylla paramamosain provides insights in environmental adaptation.</title>
        <authorList>
            <person name="Zhang L."/>
        </authorList>
    </citation>
    <scope>NUCLEOTIDE SEQUENCE [LARGE SCALE GENOMIC DNA]</scope>
    <source>
        <strain evidence="19">LZ_2023a</strain>
        <tissue evidence="19">Muscle</tissue>
    </source>
</reference>
<feature type="region of interest" description="Disordered" evidence="16">
    <location>
        <begin position="414"/>
        <end position="460"/>
    </location>
</feature>
<keyword evidence="5" id="KW-0769">Symport</keyword>
<sequence>MCKRAPYDQGPVLLILFFSSLWHRLLPHPPLLHHCRRHRRRRSRYVLRIKEDISDGIGPPEWRLALCLLLFWVLLFFTVAWGIKSSGKVKHDHFMFRSVAYFTALFPYVVLVMLLIRGVTLPGAIDGVLYFVTPEWQKLLDPTVWYAAITQSFFSLTLGFGPVVIFGSYNTFSQNVYRDAWIISLLSIISSLLNGFATFAVLGNLASELKTDIKDVVHGRETNLIFILYPQALAKFTEAPQVFAVLFFLMVTTLGFGMATGAVTTLLAVVSDLFPSVRKIYITLSIVVSAYLIGLVYITPGGQGILALVDYFTGGIIVFLAVIFEILAINFIYGFRLLFRDLRFMLGFEVDLFTKICLVVITPISLFVIFVYSVAVSQLPTYRGNAYPQSAYIVSLSKPRLSKSHVSSLPSSQLSSLKYSRPCPSSISKLQGAFQPKDSWGPKRTHDRNRWKGQNDSLPH</sequence>
<feature type="transmembrane region" description="Helical" evidence="17">
    <location>
        <begin position="280"/>
        <end position="299"/>
    </location>
</feature>
<keyword evidence="20" id="KW-1185">Reference proteome</keyword>
<comment type="function">
    <text evidence="13">Unusual broad substrate spectrum amino acid:sodium cotransporter that promotes absorption of the D isomers of essential amino acids. Neutral amino acids are the preferred substrates, especially methionine and phenylalanine.</text>
</comment>
<keyword evidence="6" id="KW-0029">Amino-acid transport</keyword>
<dbReference type="GO" id="GO:0046872">
    <property type="term" value="F:metal ion binding"/>
    <property type="evidence" value="ECO:0007669"/>
    <property type="project" value="UniProtKB-KW"/>
</dbReference>
<organism evidence="19 20">
    <name type="scientific">Scylla paramamosain</name>
    <name type="common">Mud crab</name>
    <dbReference type="NCBI Taxonomy" id="85552"/>
    <lineage>
        <taxon>Eukaryota</taxon>
        <taxon>Metazoa</taxon>
        <taxon>Ecdysozoa</taxon>
        <taxon>Arthropoda</taxon>
        <taxon>Crustacea</taxon>
        <taxon>Multicrustacea</taxon>
        <taxon>Malacostraca</taxon>
        <taxon>Eumalacostraca</taxon>
        <taxon>Eucarida</taxon>
        <taxon>Decapoda</taxon>
        <taxon>Pleocyemata</taxon>
        <taxon>Brachyura</taxon>
        <taxon>Eubrachyura</taxon>
        <taxon>Portunoidea</taxon>
        <taxon>Portunidae</taxon>
        <taxon>Portuninae</taxon>
        <taxon>Scylla</taxon>
    </lineage>
</organism>
<keyword evidence="8 15" id="KW-0915">Sodium</keyword>
<protein>
    <recommendedName>
        <fullName evidence="14">Sodium-dependent nutrient amino acid transporter 1</fullName>
    </recommendedName>
</protein>
<evidence type="ECO:0000256" key="10">
    <source>
        <dbReference type="ARBA" id="ARBA00023136"/>
    </source>
</evidence>
<dbReference type="PANTHER" id="PTHR11616">
    <property type="entry name" value="SODIUM/CHLORIDE DEPENDENT TRANSPORTER"/>
    <property type="match status" value="1"/>
</dbReference>
<keyword evidence="10 17" id="KW-0472">Membrane</keyword>
<evidence type="ECO:0000256" key="13">
    <source>
        <dbReference type="ARBA" id="ARBA00037785"/>
    </source>
</evidence>
<dbReference type="GO" id="GO:0005886">
    <property type="term" value="C:plasma membrane"/>
    <property type="evidence" value="ECO:0007669"/>
    <property type="project" value="TreeGrafter"/>
</dbReference>
<feature type="transmembrane region" description="Helical" evidence="17">
    <location>
        <begin position="145"/>
        <end position="169"/>
    </location>
</feature>
<evidence type="ECO:0000256" key="15">
    <source>
        <dbReference type="PIRSR" id="PIRSR600175-1"/>
    </source>
</evidence>
<evidence type="ECO:0000313" key="20">
    <source>
        <dbReference type="Proteomes" id="UP001487740"/>
    </source>
</evidence>
<evidence type="ECO:0000256" key="2">
    <source>
        <dbReference type="ARBA" id="ARBA00006459"/>
    </source>
</evidence>
<comment type="subcellular location">
    <subcellularLocation>
        <location evidence="1">Membrane</location>
        <topology evidence="1">Multi-pass membrane protein</topology>
    </subcellularLocation>
</comment>
<evidence type="ECO:0000256" key="7">
    <source>
        <dbReference type="ARBA" id="ARBA00022989"/>
    </source>
</evidence>
<evidence type="ECO:0000256" key="6">
    <source>
        <dbReference type="ARBA" id="ARBA00022970"/>
    </source>
</evidence>
<feature type="binding site" evidence="15">
    <location>
        <position position="254"/>
    </location>
    <ligand>
        <name>Na(+)</name>
        <dbReference type="ChEBI" id="CHEBI:29101"/>
        <label>1</label>
    </ligand>
</feature>
<keyword evidence="15" id="KW-0479">Metal-binding</keyword>
<name>A0AAW0UAC6_SCYPA</name>
<dbReference type="PANTHER" id="PTHR11616:SF321">
    <property type="entry name" value="SODIUM-DEPENDENT NUTRIENT AMINO ACID TRANSPORTER 1-RELATED"/>
    <property type="match status" value="1"/>
</dbReference>
<keyword evidence="7 17" id="KW-1133">Transmembrane helix</keyword>
<dbReference type="GO" id="GO:0005283">
    <property type="term" value="F:amino acid:sodium symporter activity"/>
    <property type="evidence" value="ECO:0007669"/>
    <property type="project" value="TreeGrafter"/>
</dbReference>
<feature type="chain" id="PRO_5043474827" description="Sodium-dependent nutrient amino acid transporter 1" evidence="18">
    <location>
        <begin position="28"/>
        <end position="460"/>
    </location>
</feature>
<keyword evidence="4 17" id="KW-0812">Transmembrane</keyword>
<dbReference type="EMBL" id="JARAKH010000017">
    <property type="protein sequence ID" value="KAK8395775.1"/>
    <property type="molecule type" value="Genomic_DNA"/>
</dbReference>
<keyword evidence="9" id="KW-0406">Ion transport</keyword>